<dbReference type="Gene3D" id="3.50.50.60">
    <property type="entry name" value="FAD/NAD(P)-binding domain"/>
    <property type="match status" value="1"/>
</dbReference>
<evidence type="ECO:0000313" key="8">
    <source>
        <dbReference type="EMBL" id="OGB90443.1"/>
    </source>
</evidence>
<reference evidence="8 9" key="1">
    <citation type="journal article" date="2016" name="Nat. Commun.">
        <title>Thousands of microbial genomes shed light on interconnected biogeochemical processes in an aquifer system.</title>
        <authorList>
            <person name="Anantharaman K."/>
            <person name="Brown C.T."/>
            <person name="Hug L.A."/>
            <person name="Sharon I."/>
            <person name="Castelle C.J."/>
            <person name="Probst A.J."/>
            <person name="Thomas B.C."/>
            <person name="Singh A."/>
            <person name="Wilkins M.J."/>
            <person name="Karaoz U."/>
            <person name="Brodie E.L."/>
            <person name="Williams K.H."/>
            <person name="Hubbard S.S."/>
            <person name="Banfield J.F."/>
        </authorList>
    </citation>
    <scope>NUCLEOTIDE SEQUENCE [LARGE SCALE GENOMIC DNA]</scope>
</reference>
<comment type="caution">
    <text evidence="8">The sequence shown here is derived from an EMBL/GenBank/DDBJ whole genome shotgun (WGS) entry which is preliminary data.</text>
</comment>
<evidence type="ECO:0000259" key="7">
    <source>
        <dbReference type="Pfam" id="PF26311"/>
    </source>
</evidence>
<organism evidence="8 9">
    <name type="scientific">candidate division WOR-1 bacterium RIFCSPHIGHO2_01_FULL_53_15</name>
    <dbReference type="NCBI Taxonomy" id="1802564"/>
    <lineage>
        <taxon>Bacteria</taxon>
        <taxon>Bacillati</taxon>
        <taxon>Saganbacteria</taxon>
    </lineage>
</organism>
<dbReference type="InterPro" id="IPR039651">
    <property type="entry name" value="FixC-like"/>
</dbReference>
<dbReference type="GO" id="GO:0016491">
    <property type="term" value="F:oxidoreductase activity"/>
    <property type="evidence" value="ECO:0007669"/>
    <property type="project" value="UniProtKB-KW"/>
</dbReference>
<dbReference type="Pfam" id="PF21162">
    <property type="entry name" value="ETFQO_UQ-bd"/>
    <property type="match status" value="1"/>
</dbReference>
<keyword evidence="5" id="KW-0560">Oxidoreductase</keyword>
<evidence type="ECO:0000256" key="3">
    <source>
        <dbReference type="ARBA" id="ARBA00022630"/>
    </source>
</evidence>
<keyword evidence="3" id="KW-0285">Flavoprotein</keyword>
<dbReference type="InterPro" id="IPR036188">
    <property type="entry name" value="FAD/NAD-bd_sf"/>
</dbReference>
<dbReference type="EMBL" id="METM01000008">
    <property type="protein sequence ID" value="OGB90443.1"/>
    <property type="molecule type" value="Genomic_DNA"/>
</dbReference>
<dbReference type="PANTHER" id="PTHR43624:SF2">
    <property type="entry name" value="ELECTRON TRANSFER FLAVOPROTEIN-QUINONE OXIDOREDUCTASE YDIS-RELATED"/>
    <property type="match status" value="1"/>
</dbReference>
<dbReference type="SUPFAM" id="SSF54373">
    <property type="entry name" value="FAD-linked reductases, C-terminal domain"/>
    <property type="match status" value="1"/>
</dbReference>
<dbReference type="PRINTS" id="PR00420">
    <property type="entry name" value="RNGMNOXGNASE"/>
</dbReference>
<accession>A0A1F4Q344</accession>
<keyword evidence="4" id="KW-0274">FAD</keyword>
<dbReference type="SUPFAM" id="SSF51905">
    <property type="entry name" value="FAD/NAD(P)-binding domain"/>
    <property type="match status" value="1"/>
</dbReference>
<comment type="cofactor">
    <cofactor evidence="1">
        <name>FAD</name>
        <dbReference type="ChEBI" id="CHEBI:57692"/>
    </cofactor>
</comment>
<evidence type="ECO:0000256" key="1">
    <source>
        <dbReference type="ARBA" id="ARBA00001974"/>
    </source>
</evidence>
<evidence type="ECO:0000256" key="5">
    <source>
        <dbReference type="ARBA" id="ARBA00023002"/>
    </source>
</evidence>
<evidence type="ECO:0000313" key="9">
    <source>
        <dbReference type="Proteomes" id="UP000178724"/>
    </source>
</evidence>
<dbReference type="Proteomes" id="UP000178724">
    <property type="component" value="Unassembled WGS sequence"/>
</dbReference>
<dbReference type="AlphaFoldDB" id="A0A1F4Q344"/>
<proteinExistence type="inferred from homology"/>
<comment type="similarity">
    <text evidence="2">Belongs to the ETF-QO/FixC family.</text>
</comment>
<evidence type="ECO:0000256" key="4">
    <source>
        <dbReference type="ARBA" id="ARBA00022827"/>
    </source>
</evidence>
<feature type="domain" description="FixC-like C-terminal" evidence="7">
    <location>
        <begin position="371"/>
        <end position="432"/>
    </location>
</feature>
<dbReference type="Pfam" id="PF26311">
    <property type="entry name" value="ETF-QO_FixC_C"/>
    <property type="match status" value="1"/>
</dbReference>
<dbReference type="InterPro" id="IPR049398">
    <property type="entry name" value="ETF-QO/FixC_UQ-bd"/>
</dbReference>
<name>A0A1F4Q344_UNCSA</name>
<evidence type="ECO:0000256" key="2">
    <source>
        <dbReference type="ARBA" id="ARBA00006796"/>
    </source>
</evidence>
<protein>
    <submittedName>
        <fullName evidence="8">Nitrogen fixation protein FixC</fullName>
    </submittedName>
</protein>
<dbReference type="InterPro" id="IPR059103">
    <property type="entry name" value="FixC-like_C"/>
</dbReference>
<sequence length="433" mass="47756">MIENKFDAIVVGAGPAGTSAALVMAQSGLNVALVERGDFPGSKNVMGGQIYSKSLNEIVPEFWKEAPLERVVAEKRFWFLSKDSKVSVAHKTPKFAQPPYNSCTVLRAKFDKWFVGKAIEKGAFYIPETLVEDVIRDNKGRIIGVKTGRAEGELYAPVVVAADGVNSLLSKAAGFHPELSPENVALAVKEIIAMPRNRIQDLFDLEGEQGCTIEIAGEITKGMVGVGFIYTNKTTLSVGVGCILSDWVNYKMSPYDLIEEMKNHPVVKPLLEGGQIREYLAHLIPEGGYNAMPLLVSDGFLVAGDAGMMVNGLHQEGSNLAMTSGKMAAETIIEAHKKGDFSARCLSLYKRKLDESYVIKDLKKYRNSYAYLEGNRQLLTTYPEIINNAATEFLTVDGVPKWEKQKKIFRSTLKKRNLWGLIKDAYSAWRAFG</sequence>
<gene>
    <name evidence="8" type="ORF">A2625_00645</name>
</gene>
<feature type="domain" description="ETF-QO/FixC ubiquinone-binding" evidence="6">
    <location>
        <begin position="219"/>
        <end position="282"/>
    </location>
</feature>
<dbReference type="Pfam" id="PF12831">
    <property type="entry name" value="FAD_oxidored"/>
    <property type="match status" value="1"/>
</dbReference>
<dbReference type="PANTHER" id="PTHR43624">
    <property type="entry name" value="ELECTRON TRANSFER FLAVOPROTEIN-QUINONE OXIDOREDUCTASE YDIS-RELATED"/>
    <property type="match status" value="1"/>
</dbReference>
<evidence type="ECO:0000259" key="6">
    <source>
        <dbReference type="Pfam" id="PF21162"/>
    </source>
</evidence>